<evidence type="ECO:0000256" key="14">
    <source>
        <dbReference type="ARBA" id="ARBA00048988"/>
    </source>
</evidence>
<dbReference type="PROSITE" id="PS51198">
    <property type="entry name" value="UVRD_HELICASE_ATP_BIND"/>
    <property type="match status" value="1"/>
</dbReference>
<feature type="binding site" evidence="15">
    <location>
        <position position="1103"/>
    </location>
    <ligand>
        <name>Mg(2+)</name>
        <dbReference type="ChEBI" id="CHEBI:18420"/>
    </ligand>
</feature>
<comment type="subunit">
    <text evidence="15">Heterotrimer of RecB, RecC and RecD. All subunits contribute to DNA-binding. Interacts with RecA.</text>
</comment>
<sequence>MKTLDPISIPLNRASLIEASAGTGKTYTMANLYLRLVLGVECEPLMVEQILVVTFTKAATQELRDRIRAKLRNVAKWFADPDSDDARKNLADPFLARIYQQIQPNLAEALLRLQIAEREMDLASIYTIDSFCQKMLFQYAFDSGVRFDINLQTDERELLQRLSEETWRELFYPASLEETALVARLLQSPENALNKVKGYLSGILPPLTESQQRELNEDYAQQAGRFEQFLATARAYWQTNEGDIIAPIQTAFEQQNADKKIKILNGVSYKEESFKNKWLPTIRAWATNRDWSFPSKELSYFSQSMLNAKASKGAEILRSSHFVQWDEFIQQFETFSDISNQIETKLLYRFFQHLRQKLTDYKHTHLEKNFSDMLTYFYEALQGEKGDVLAGKIRQQFGFAMIDESQDTDNIQYQIFKRIFLDGDKPYGFIMIGDPKQSIYKFRGADIFAYLDAAKQVDAKFTLAKNWRSLPAIVETVNKLFTLPDNKPAFLYPDITFSAVDFKQSNEKLLGNQQETNLYLLAKGYNTTQAAEHCAEQIVLQLNAAQKGEKWVLSEQNETLVERELTPKDIAILVRSHDEAAEIKRSLAARNLQSVYLSERNSVYQSQDAADLAVILNACLHPFSSRALLAALGTSLWGLTAADLFQIKNNETEWDSYVEHFAHYFQVWQLQGVLPMLHKLFIQQQIIARLNSHDDADRRITNILHLAELLQEKMDSVENESSLLRWFHEQIANPNGDSDEQVLRLESEADLIKIITIHKSKGLEYPVVWLPFIAKNAQGARAASMAIYRDEENQVRWSFNSGDEQIKQYQDQAEHAEDLRLLYVALTRAKYQLHLVLPEVWGDKWNAMHYLLAQGDIQKALNTRDAFERKGIAYQAVSLAETFATSRFEPTSTEMNDVEAKTFQGKIRERGSVTSFTALQAQHERLQHVLRNQPLVGWQDMALDYDSHVIATTSIELEQQGERNPFQFPHSTNVGNVLHRFFERQDFQQPITHDSIQALCEQLNLDENWIEPVLQWFERILVTPIGDKPFRLSQISQATRLTEWQFYLRLGNRKALPQLNALLKQHSRLAKQLPDLQLLQVEGFVRGFVDCIVQVENQFYVIDYKSNFLGYLPQDYAREKIEKTMGQYRYDLQYLLYTLAVHRYLRSRLGQNYDYQRDFGGIAYLFLRGMDGSHNSGVYFDKPSGVLIDAMDELFG</sequence>
<accession>A0AAE6X4J3</accession>
<dbReference type="Pfam" id="PF12705">
    <property type="entry name" value="PDDEXK_1"/>
    <property type="match status" value="1"/>
</dbReference>
<keyword evidence="9 15" id="KW-0460">Magnesium</keyword>
<evidence type="ECO:0000256" key="3">
    <source>
        <dbReference type="ARBA" id="ARBA00022741"/>
    </source>
</evidence>
<dbReference type="Gene3D" id="1.10.486.10">
    <property type="entry name" value="PCRA, domain 4"/>
    <property type="match status" value="1"/>
</dbReference>
<evidence type="ECO:0000259" key="17">
    <source>
        <dbReference type="PROSITE" id="PS51198"/>
    </source>
</evidence>
<feature type="region of interest" description="Nuclease activity, interacts with RecD and RecA" evidence="15">
    <location>
        <begin position="910"/>
        <end position="1196"/>
    </location>
</feature>
<evidence type="ECO:0000313" key="20">
    <source>
        <dbReference type="EMBL" id="RPE92328.1"/>
    </source>
</evidence>
<gene>
    <name evidence="15" type="primary">recB</name>
    <name evidence="19" type="ORF">A4G17_04525</name>
    <name evidence="20" type="ORF">EDC49_1626</name>
</gene>
<dbReference type="PANTHER" id="PTHR11070">
    <property type="entry name" value="UVRD / RECB / PCRA DNA HELICASE FAMILY MEMBER"/>
    <property type="match status" value="1"/>
</dbReference>
<dbReference type="Proteomes" id="UP000276901">
    <property type="component" value="Unassembled WGS sequence"/>
</dbReference>
<comment type="function">
    <text evidence="15">A helicase/nuclease that prepares dsDNA breaks (DSB) for recombinational DNA repair. Binds to DSBs and unwinds DNA via a highly rapid and processive ATP-dependent bidirectional helicase activity. Unwinds dsDNA until it encounters a Chi (crossover hotspot instigator) sequence from the 3' direction. Cuts ssDNA a few nucleotides 3' to the Chi site. The properties and activities of the enzyme are changed at Chi. The Chi-altered holoenzyme produces a long 3'-ssDNA overhang and facilitates RecA-binding to the ssDNA for homologous DNA recombination and repair. Holoenzyme degrades any linearized DNA that is unable to undergo homologous recombination. In the holoenzyme this subunit contributes ATPase, 3'-5' helicase, exonuclease activity and loads RecA onto ssDNA.</text>
</comment>
<evidence type="ECO:0000256" key="5">
    <source>
        <dbReference type="ARBA" id="ARBA00022801"/>
    </source>
</evidence>
<keyword evidence="12 15" id="KW-0413">Isomerase</keyword>
<dbReference type="InterPro" id="IPR004586">
    <property type="entry name" value="RecB"/>
</dbReference>
<dbReference type="GO" id="GO:0005829">
    <property type="term" value="C:cytosol"/>
    <property type="evidence" value="ECO:0007669"/>
    <property type="project" value="TreeGrafter"/>
</dbReference>
<dbReference type="KEGG" id="fcl:A4G17_04525"/>
<dbReference type="EMBL" id="CP015029">
    <property type="protein sequence ID" value="QIM64750.1"/>
    <property type="molecule type" value="Genomic_DNA"/>
</dbReference>
<dbReference type="EC" id="5.6.2.4" evidence="15"/>
<feature type="binding site" evidence="16">
    <location>
        <begin position="19"/>
        <end position="26"/>
    </location>
    <ligand>
        <name>ATP</name>
        <dbReference type="ChEBI" id="CHEBI:30616"/>
    </ligand>
</feature>
<dbReference type="CDD" id="cd22352">
    <property type="entry name" value="RecB_C-like"/>
    <property type="match status" value="1"/>
</dbReference>
<dbReference type="InterPro" id="IPR014016">
    <property type="entry name" value="UvrD-like_ATP-bd"/>
</dbReference>
<keyword evidence="3 15" id="KW-0547">Nucleotide-binding</keyword>
<evidence type="ECO:0000313" key="19">
    <source>
        <dbReference type="EMBL" id="QIM64750.1"/>
    </source>
</evidence>
<evidence type="ECO:0000256" key="10">
    <source>
        <dbReference type="ARBA" id="ARBA00023125"/>
    </source>
</evidence>
<evidence type="ECO:0000313" key="21">
    <source>
        <dbReference type="Proteomes" id="UP000276901"/>
    </source>
</evidence>
<evidence type="ECO:0000256" key="15">
    <source>
        <dbReference type="HAMAP-Rule" id="MF_01485"/>
    </source>
</evidence>
<dbReference type="InterPro" id="IPR014017">
    <property type="entry name" value="DNA_helicase_UvrD-like_C"/>
</dbReference>
<dbReference type="Gene3D" id="3.40.50.300">
    <property type="entry name" value="P-loop containing nucleotide triphosphate hydrolases"/>
    <property type="match status" value="2"/>
</dbReference>
<feature type="binding site" evidence="15">
    <location>
        <position position="1090"/>
    </location>
    <ligand>
        <name>Mg(2+)</name>
        <dbReference type="ChEBI" id="CHEBI:18420"/>
    </ligand>
</feature>
<evidence type="ECO:0000259" key="18">
    <source>
        <dbReference type="PROSITE" id="PS51217"/>
    </source>
</evidence>
<keyword evidence="6 15" id="KW-0347">Helicase</keyword>
<dbReference type="Gene3D" id="3.90.320.10">
    <property type="match status" value="1"/>
</dbReference>
<feature type="domain" description="UvrD-like helicase ATP-binding" evidence="17">
    <location>
        <begin position="1"/>
        <end position="470"/>
    </location>
</feature>
<organism evidence="19 22">
    <name type="scientific">Frederiksenia canicola</name>
    <dbReference type="NCBI Taxonomy" id="123824"/>
    <lineage>
        <taxon>Bacteria</taxon>
        <taxon>Pseudomonadati</taxon>
        <taxon>Pseudomonadota</taxon>
        <taxon>Gammaproteobacteria</taxon>
        <taxon>Pasteurellales</taxon>
        <taxon>Pasteurellaceae</taxon>
        <taxon>Frederiksenia</taxon>
    </lineage>
</organism>
<keyword evidence="10 15" id="KW-0238">DNA-binding</keyword>
<keyword evidence="1 15" id="KW-0540">Nuclease</keyword>
<evidence type="ECO:0000256" key="9">
    <source>
        <dbReference type="ARBA" id="ARBA00022842"/>
    </source>
</evidence>
<dbReference type="SUPFAM" id="SSF52980">
    <property type="entry name" value="Restriction endonuclease-like"/>
    <property type="match status" value="1"/>
</dbReference>
<evidence type="ECO:0000256" key="4">
    <source>
        <dbReference type="ARBA" id="ARBA00022763"/>
    </source>
</evidence>
<dbReference type="InterPro" id="IPR011335">
    <property type="entry name" value="Restrct_endonuc-II-like"/>
</dbReference>
<dbReference type="SUPFAM" id="SSF52540">
    <property type="entry name" value="P-loop containing nucleoside triphosphate hydrolases"/>
    <property type="match status" value="1"/>
</dbReference>
<comment type="catalytic activity">
    <reaction evidence="15">
        <text>Exonucleolytic cleavage (in the presence of ATP) in either 5'- to 3'- or 3'- to 5'-direction to yield 5'-phosphooligonucleotides.</text>
        <dbReference type="EC" id="3.1.11.5"/>
    </reaction>
</comment>
<dbReference type="GO" id="GO:0043138">
    <property type="term" value="F:3'-5' DNA helicase activity"/>
    <property type="evidence" value="ECO:0007669"/>
    <property type="project" value="UniProtKB-UniRule"/>
</dbReference>
<evidence type="ECO:0000256" key="11">
    <source>
        <dbReference type="ARBA" id="ARBA00023204"/>
    </source>
</evidence>
<reference evidence="20 21" key="2">
    <citation type="submission" date="2018-11" db="EMBL/GenBank/DDBJ databases">
        <title>Genomic Encyclopedia of Type Strains, Phase IV (KMG-IV): sequencing the most valuable type-strain genomes for metagenomic binning, comparative biology and taxonomic classification.</title>
        <authorList>
            <person name="Goeker M."/>
        </authorList>
    </citation>
    <scope>NUCLEOTIDE SEQUENCE [LARGE SCALE GENOMIC DNA]</scope>
    <source>
        <strain evidence="20 21">DSM 25797</strain>
    </source>
</reference>
<comment type="domain">
    <text evidence="15">The N-terminal DNA-binding domain is a ssDNA-dependent ATPase and has ATP-dependent 3'-5' helicase function. This domain interacts with RecC.</text>
</comment>
<dbReference type="NCBIfam" id="TIGR00609">
    <property type="entry name" value="recB"/>
    <property type="match status" value="1"/>
</dbReference>
<evidence type="ECO:0000256" key="1">
    <source>
        <dbReference type="ARBA" id="ARBA00022722"/>
    </source>
</evidence>
<dbReference type="HAMAP" id="MF_01485">
    <property type="entry name" value="RecB"/>
    <property type="match status" value="1"/>
</dbReference>
<keyword evidence="21" id="KW-1185">Reference proteome</keyword>
<keyword evidence="11 15" id="KW-0234">DNA repair</keyword>
<dbReference type="InterPro" id="IPR000212">
    <property type="entry name" value="DNA_helicase_UvrD/REP"/>
</dbReference>
<dbReference type="RefSeq" id="WP_123957244.1">
    <property type="nucleotide sequence ID" value="NZ_CP015029.1"/>
</dbReference>
<dbReference type="PANTHER" id="PTHR11070:SF23">
    <property type="entry name" value="RECBCD ENZYME SUBUNIT RECB"/>
    <property type="match status" value="1"/>
</dbReference>
<dbReference type="AlphaFoldDB" id="A0AAE6X4J3"/>
<keyword evidence="2 15" id="KW-0479">Metal-binding</keyword>
<evidence type="ECO:0000256" key="2">
    <source>
        <dbReference type="ARBA" id="ARBA00022723"/>
    </source>
</evidence>
<comment type="miscellaneous">
    <text evidence="15">In the RecBCD complex, RecB has a slow 3'-5' helicase, an exonuclease activity and loads RecA onto ssDNA, RecD has a fast 5'-3' helicase activity, while RecC stimulates the ATPase and processivity of the RecB helicase and contributes to recognition of the Chi site.</text>
</comment>
<dbReference type="GO" id="GO:0008854">
    <property type="term" value="F:exodeoxyribonuclease V activity"/>
    <property type="evidence" value="ECO:0007669"/>
    <property type="project" value="UniProtKB-EC"/>
</dbReference>
<dbReference type="Pfam" id="PF13361">
    <property type="entry name" value="UvrD_C"/>
    <property type="match status" value="1"/>
</dbReference>
<dbReference type="Pfam" id="PF00580">
    <property type="entry name" value="UvrD-helicase"/>
    <property type="match status" value="1"/>
</dbReference>
<evidence type="ECO:0000256" key="13">
    <source>
        <dbReference type="ARBA" id="ARBA00034617"/>
    </source>
</evidence>
<keyword evidence="7 15" id="KW-0269">Exonuclease</keyword>
<comment type="catalytic activity">
    <reaction evidence="13 15">
        <text>Couples ATP hydrolysis with the unwinding of duplex DNA by translocating in the 3'-5' direction.</text>
        <dbReference type="EC" id="5.6.2.4"/>
    </reaction>
</comment>
<comment type="domain">
    <text evidence="15">The C-terminal domain has nuclease activity and interacts with RecD. It interacts with RecA, facilitating its loading onto ssDNA.</text>
</comment>
<protein>
    <recommendedName>
        <fullName evidence="15">RecBCD enzyme subunit RecB</fullName>
        <ecNumber evidence="15">3.1.11.5</ecNumber>
        <ecNumber evidence="15">5.6.2.4</ecNumber>
    </recommendedName>
    <alternativeName>
        <fullName evidence="15">DNA 3'-5' helicase subunit RecB</fullName>
    </alternativeName>
    <alternativeName>
        <fullName evidence="15">Exonuclease V subunit RecB</fullName>
        <shortName evidence="15">ExoV subunit RecB</shortName>
    </alternativeName>
    <alternativeName>
        <fullName evidence="15">Helicase/nuclease RecBCD subunit RecB</fullName>
    </alternativeName>
</protein>
<evidence type="ECO:0000256" key="6">
    <source>
        <dbReference type="ARBA" id="ARBA00022806"/>
    </source>
</evidence>
<keyword evidence="4 15" id="KW-0227">DNA damage</keyword>
<feature type="domain" description="UvrD-like helicase C-terminal" evidence="18">
    <location>
        <begin position="488"/>
        <end position="762"/>
    </location>
</feature>
<dbReference type="InterPro" id="IPR011604">
    <property type="entry name" value="PDDEXK-like_dom_sf"/>
</dbReference>
<proteinExistence type="inferred from homology"/>
<comment type="similarity">
    <text evidence="15">Belongs to the helicase family. UvrD subfamily.</text>
</comment>
<comment type="cofactor">
    <cofactor evidence="15">
        <name>Mg(2+)</name>
        <dbReference type="ChEBI" id="CHEBI:18420"/>
    </cofactor>
    <text evidence="15">Binds 1 Mg(2+) ion per subunit.</text>
</comment>
<feature type="active site" description="For nuclease activity" evidence="15">
    <location>
        <position position="1103"/>
    </location>
</feature>
<dbReference type="GO" id="GO:0003677">
    <property type="term" value="F:DNA binding"/>
    <property type="evidence" value="ECO:0007669"/>
    <property type="project" value="UniProtKB-UniRule"/>
</dbReference>
<evidence type="ECO:0000256" key="12">
    <source>
        <dbReference type="ARBA" id="ARBA00023235"/>
    </source>
</evidence>
<dbReference type="InterPro" id="IPR038726">
    <property type="entry name" value="PDDEXK_AddAB-type"/>
</dbReference>
<dbReference type="Gene3D" id="1.10.3170.10">
    <property type="entry name" value="Recbcd, chain B, domain 2"/>
    <property type="match status" value="1"/>
</dbReference>
<keyword evidence="5 15" id="KW-0378">Hydrolase</keyword>
<dbReference type="EMBL" id="RKQT01000003">
    <property type="protein sequence ID" value="RPE92328.1"/>
    <property type="molecule type" value="Genomic_DNA"/>
</dbReference>
<feature type="region of interest" description="DNA-binding and helicase activity, interacts with RecC" evidence="15">
    <location>
        <begin position="1"/>
        <end position="880"/>
    </location>
</feature>
<dbReference type="InterPro" id="IPR027417">
    <property type="entry name" value="P-loop_NTPase"/>
</dbReference>
<dbReference type="GO" id="GO:0005524">
    <property type="term" value="F:ATP binding"/>
    <property type="evidence" value="ECO:0007669"/>
    <property type="project" value="UniProtKB-UniRule"/>
</dbReference>
<feature type="binding site" evidence="15">
    <location>
        <position position="979"/>
    </location>
    <ligand>
        <name>Mg(2+)</name>
        <dbReference type="ChEBI" id="CHEBI:18420"/>
    </ligand>
</feature>
<evidence type="ECO:0000256" key="7">
    <source>
        <dbReference type="ARBA" id="ARBA00022839"/>
    </source>
</evidence>
<evidence type="ECO:0000256" key="8">
    <source>
        <dbReference type="ARBA" id="ARBA00022840"/>
    </source>
</evidence>
<comment type="catalytic activity">
    <reaction evidence="14 15">
        <text>ATP + H2O = ADP + phosphate + H(+)</text>
        <dbReference type="Rhea" id="RHEA:13065"/>
        <dbReference type="ChEBI" id="CHEBI:15377"/>
        <dbReference type="ChEBI" id="CHEBI:15378"/>
        <dbReference type="ChEBI" id="CHEBI:30616"/>
        <dbReference type="ChEBI" id="CHEBI:43474"/>
        <dbReference type="ChEBI" id="CHEBI:456216"/>
        <dbReference type="EC" id="5.6.2.4"/>
    </reaction>
</comment>
<dbReference type="PROSITE" id="PS51217">
    <property type="entry name" value="UVRD_HELICASE_CTER"/>
    <property type="match status" value="1"/>
</dbReference>
<dbReference type="EC" id="3.1.11.5" evidence="15"/>
<dbReference type="GO" id="GO:0009338">
    <property type="term" value="C:exodeoxyribonuclease V complex"/>
    <property type="evidence" value="ECO:0007669"/>
    <property type="project" value="TreeGrafter"/>
</dbReference>
<dbReference type="GO" id="GO:0000287">
    <property type="term" value="F:magnesium ion binding"/>
    <property type="evidence" value="ECO:0007669"/>
    <property type="project" value="UniProtKB-UniRule"/>
</dbReference>
<reference evidence="19 22" key="1">
    <citation type="submission" date="2016-03" db="EMBL/GenBank/DDBJ databases">
        <authorList>
            <person name="Hansen M.J."/>
            <person name="Bojesen A.M."/>
            <person name="Planet P."/>
        </authorList>
    </citation>
    <scope>NUCLEOTIDE SEQUENCE [LARGE SCALE GENOMIC DNA]</scope>
    <source>
        <strain evidence="19 22">HPA 21</strain>
    </source>
</reference>
<evidence type="ECO:0000256" key="16">
    <source>
        <dbReference type="PROSITE-ProRule" id="PRU00560"/>
    </source>
</evidence>
<name>A0AAE6X4J3_9PAST</name>
<dbReference type="GO" id="GO:0000724">
    <property type="term" value="P:double-strand break repair via homologous recombination"/>
    <property type="evidence" value="ECO:0007669"/>
    <property type="project" value="UniProtKB-UniRule"/>
</dbReference>
<dbReference type="Proteomes" id="UP000502287">
    <property type="component" value="Chromosome"/>
</dbReference>
<evidence type="ECO:0000313" key="22">
    <source>
        <dbReference type="Proteomes" id="UP000502287"/>
    </source>
</evidence>
<keyword evidence="8 15" id="KW-0067">ATP-binding</keyword>